<gene>
    <name evidence="1" type="ORF">BN877_I1808</name>
</gene>
<reference evidence="1 2" key="1">
    <citation type="journal article" date="2013" name="Genome Announc.">
        <title>Complete Genome Sequence of the Sesbania Symbiont and Rice Growth-Promoting Endophyte Rhizobium sp. Strain IRBG74.</title>
        <authorList>
            <person name="Crook M.B."/>
            <person name="Mitra S."/>
            <person name="Ane J.M."/>
            <person name="Sadowsky M.J."/>
            <person name="Gyaneshwar P."/>
        </authorList>
    </citation>
    <scope>NUCLEOTIDE SEQUENCE [LARGE SCALE GENOMIC DNA]</scope>
    <source>
        <strain evidence="1 2">IRBG74</strain>
    </source>
</reference>
<evidence type="ECO:0008006" key="3">
    <source>
        <dbReference type="Google" id="ProtNLM"/>
    </source>
</evidence>
<evidence type="ECO:0000313" key="1">
    <source>
        <dbReference type="EMBL" id="CDI08704.1"/>
    </source>
</evidence>
<dbReference type="HOGENOM" id="CLU_423284_0_0_5"/>
<accession>U4PUA4</accession>
<dbReference type="RefSeq" id="WP_022556367.1">
    <property type="nucleotide sequence ID" value="NC_022535.1"/>
</dbReference>
<name>U4PUA4_9HYPH</name>
<dbReference type="Proteomes" id="UP000016944">
    <property type="component" value="Chromosome I"/>
</dbReference>
<dbReference type="InterPro" id="IPR012334">
    <property type="entry name" value="Pectin_lyas_fold"/>
</dbReference>
<evidence type="ECO:0000313" key="2">
    <source>
        <dbReference type="Proteomes" id="UP000016944"/>
    </source>
</evidence>
<dbReference type="SUPFAM" id="SSF51126">
    <property type="entry name" value="Pectin lyase-like"/>
    <property type="match status" value="1"/>
</dbReference>
<dbReference type="AlphaFoldDB" id="U4PUA4"/>
<sequence>MSSVFPITDDPRYRRYTASAGQTVFPIPFPFLQNEDLGIYLQTSSSEYTLFPPETYVLSGAENPAGGTLTLNVPRSAGDVILILGEAVLDRLSSIVRDGRFSSSLIDSELDRIRIIELEFRRDNNRSLKVDYGAGGLTIAADLSDGDTLMKQGDWLVKGPNAEHIASAEGYAEEAKSASETALNVLDQILIRAPNAFPATRLELKALPTSTITSAYLKEPGREGQFIWKTGDFSARIAADPQGAVYLKADAVAGTAGAWVRAVFTPLDPRWFGAVGDGVINDAAAIQAMLNFAGQNNLAVELPAGKFACGTTGLTASGVPRICGRGRQATKFIWDAGFTGFGLDITISLDGAYSQQVELAQFSLETKAAATGGAIRVVGTSSGAGSVNMDRSTNRLTVRDIFITGKTTPLADGWSTGLTIRNVTNALVDGLSFRGKVNSAGEPNYDSNDAIAYQGDGITPHHVALTLVNSFIIYAKRGVNCYDFEGVLVDNCQIIGVDKGVLFAAATDYPHASVMNSHINAATTCIEITNIKEFVIVGNCLYCELGAFTASHVSVFGISSFGTIGNNIFENLKTAFHVNSITLRDTVHHCLITSNVWKRTNPVNGSTTAGICIWMMASTTWNKAPASVNLFDASGTYLLNQGTNNSG</sequence>
<dbReference type="EMBL" id="HG518322">
    <property type="protein sequence ID" value="CDI08704.1"/>
    <property type="molecule type" value="Genomic_DNA"/>
</dbReference>
<dbReference type="KEGG" id="rir:BN877_I1808"/>
<dbReference type="Gene3D" id="2.160.20.10">
    <property type="entry name" value="Single-stranded right-handed beta-helix, Pectin lyase-like"/>
    <property type="match status" value="1"/>
</dbReference>
<dbReference type="InterPro" id="IPR011050">
    <property type="entry name" value="Pectin_lyase_fold/virulence"/>
</dbReference>
<protein>
    <recommendedName>
        <fullName evidence="3">Pectate lyase superfamily protein domain-containing protein</fullName>
    </recommendedName>
</protein>
<dbReference type="PATRIC" id="fig|424182.3.peg.1791"/>
<proteinExistence type="predicted"/>
<organism evidence="1 2">
    <name type="scientific">Agrobacterium pusense</name>
    <dbReference type="NCBI Taxonomy" id="648995"/>
    <lineage>
        <taxon>Bacteria</taxon>
        <taxon>Pseudomonadati</taxon>
        <taxon>Pseudomonadota</taxon>
        <taxon>Alphaproteobacteria</taxon>
        <taxon>Hyphomicrobiales</taxon>
        <taxon>Rhizobiaceae</taxon>
        <taxon>Rhizobium/Agrobacterium group</taxon>
        <taxon>Agrobacterium</taxon>
    </lineage>
</organism>